<proteinExistence type="predicted"/>
<dbReference type="GeneID" id="54298843"/>
<name>A0A6A6AZ83_9PEZI</name>
<feature type="signal peptide" evidence="1">
    <location>
        <begin position="1"/>
        <end position="19"/>
    </location>
</feature>
<dbReference type="RefSeq" id="XP_033392296.1">
    <property type="nucleotide sequence ID" value="XM_033541347.1"/>
</dbReference>
<evidence type="ECO:0000313" key="3">
    <source>
        <dbReference type="Proteomes" id="UP000799438"/>
    </source>
</evidence>
<evidence type="ECO:0000313" key="2">
    <source>
        <dbReference type="EMBL" id="KAF2136578.1"/>
    </source>
</evidence>
<keyword evidence="3" id="KW-1185">Reference proteome</keyword>
<dbReference type="EMBL" id="ML995517">
    <property type="protein sequence ID" value="KAF2136578.1"/>
    <property type="molecule type" value="Genomic_DNA"/>
</dbReference>
<dbReference type="Proteomes" id="UP000799438">
    <property type="component" value="Unassembled WGS sequence"/>
</dbReference>
<feature type="chain" id="PRO_5025535106" description="AA1-like domain-containing protein" evidence="1">
    <location>
        <begin position="20"/>
        <end position="142"/>
    </location>
</feature>
<evidence type="ECO:0008006" key="4">
    <source>
        <dbReference type="Google" id="ProtNLM"/>
    </source>
</evidence>
<organism evidence="2 3">
    <name type="scientific">Aplosporella prunicola CBS 121167</name>
    <dbReference type="NCBI Taxonomy" id="1176127"/>
    <lineage>
        <taxon>Eukaryota</taxon>
        <taxon>Fungi</taxon>
        <taxon>Dikarya</taxon>
        <taxon>Ascomycota</taxon>
        <taxon>Pezizomycotina</taxon>
        <taxon>Dothideomycetes</taxon>
        <taxon>Dothideomycetes incertae sedis</taxon>
        <taxon>Botryosphaeriales</taxon>
        <taxon>Aplosporellaceae</taxon>
        <taxon>Aplosporella</taxon>
    </lineage>
</organism>
<keyword evidence="1" id="KW-0732">Signal</keyword>
<gene>
    <name evidence="2" type="ORF">K452DRAFT_292296</name>
</gene>
<accession>A0A6A6AZ83</accession>
<evidence type="ECO:0000256" key="1">
    <source>
        <dbReference type="SAM" id="SignalP"/>
    </source>
</evidence>
<dbReference type="AlphaFoldDB" id="A0A6A6AZ83"/>
<sequence>MFAAKLLAPLAVLASAVSAQQDNGHWTLSQLNVTVSPSHTTISFYVDDTNKPGQFRCWNEIYGGEDYWFPCLYDHDDVHFATDLNLTEIYMGRRIDDVQAGTVTRTNGSAPLGLECKGTLGGEDCHHAGELVVPVTQKTMVA</sequence>
<protein>
    <recommendedName>
        <fullName evidence="4">AA1-like domain-containing protein</fullName>
    </recommendedName>
</protein>
<reference evidence="2" key="1">
    <citation type="journal article" date="2020" name="Stud. Mycol.">
        <title>101 Dothideomycetes genomes: a test case for predicting lifestyles and emergence of pathogens.</title>
        <authorList>
            <person name="Haridas S."/>
            <person name="Albert R."/>
            <person name="Binder M."/>
            <person name="Bloem J."/>
            <person name="Labutti K."/>
            <person name="Salamov A."/>
            <person name="Andreopoulos B."/>
            <person name="Baker S."/>
            <person name="Barry K."/>
            <person name="Bills G."/>
            <person name="Bluhm B."/>
            <person name="Cannon C."/>
            <person name="Castanera R."/>
            <person name="Culley D."/>
            <person name="Daum C."/>
            <person name="Ezra D."/>
            <person name="Gonzalez J."/>
            <person name="Henrissat B."/>
            <person name="Kuo A."/>
            <person name="Liang C."/>
            <person name="Lipzen A."/>
            <person name="Lutzoni F."/>
            <person name="Magnuson J."/>
            <person name="Mondo S."/>
            <person name="Nolan M."/>
            <person name="Ohm R."/>
            <person name="Pangilinan J."/>
            <person name="Park H.-J."/>
            <person name="Ramirez L."/>
            <person name="Alfaro M."/>
            <person name="Sun H."/>
            <person name="Tritt A."/>
            <person name="Yoshinaga Y."/>
            <person name="Zwiers L.-H."/>
            <person name="Turgeon B."/>
            <person name="Goodwin S."/>
            <person name="Spatafora J."/>
            <person name="Crous P."/>
            <person name="Grigoriev I."/>
        </authorList>
    </citation>
    <scope>NUCLEOTIDE SEQUENCE</scope>
    <source>
        <strain evidence="2">CBS 121167</strain>
    </source>
</reference>